<organism evidence="2 3">
    <name type="scientific">Muricoccus vinaceus</name>
    <dbReference type="NCBI Taxonomy" id="424704"/>
    <lineage>
        <taxon>Bacteria</taxon>
        <taxon>Pseudomonadati</taxon>
        <taxon>Pseudomonadota</taxon>
        <taxon>Alphaproteobacteria</taxon>
        <taxon>Acetobacterales</taxon>
        <taxon>Roseomonadaceae</taxon>
        <taxon>Muricoccus</taxon>
    </lineage>
</organism>
<name>A0ABV6IYU1_9PROT</name>
<accession>A0ABV6IYU1</accession>
<dbReference type="RefSeq" id="WP_377054726.1">
    <property type="nucleotide sequence ID" value="NZ_JBHLVZ010000083.1"/>
</dbReference>
<dbReference type="EMBL" id="JBHLVZ010000083">
    <property type="protein sequence ID" value="MFC0388379.1"/>
    <property type="molecule type" value="Genomic_DNA"/>
</dbReference>
<gene>
    <name evidence="2" type="ORF">ACFFIC_22965</name>
</gene>
<evidence type="ECO:0000313" key="2">
    <source>
        <dbReference type="EMBL" id="MFC0388379.1"/>
    </source>
</evidence>
<feature type="domain" description="HTH marR-type" evidence="1">
    <location>
        <begin position="20"/>
        <end position="154"/>
    </location>
</feature>
<dbReference type="InterPro" id="IPR036388">
    <property type="entry name" value="WH-like_DNA-bd_sf"/>
</dbReference>
<dbReference type="Pfam" id="PF12802">
    <property type="entry name" value="MarR_2"/>
    <property type="match status" value="1"/>
</dbReference>
<dbReference type="SUPFAM" id="SSF46785">
    <property type="entry name" value="Winged helix' DNA-binding domain"/>
    <property type="match status" value="1"/>
</dbReference>
<dbReference type="PANTHER" id="PTHR33164:SF57">
    <property type="entry name" value="MARR-FAMILY TRANSCRIPTIONAL REGULATOR"/>
    <property type="match status" value="1"/>
</dbReference>
<dbReference type="PANTHER" id="PTHR33164">
    <property type="entry name" value="TRANSCRIPTIONAL REGULATOR, MARR FAMILY"/>
    <property type="match status" value="1"/>
</dbReference>
<evidence type="ECO:0000313" key="3">
    <source>
        <dbReference type="Proteomes" id="UP001589789"/>
    </source>
</evidence>
<comment type="caution">
    <text evidence="2">The sequence shown here is derived from an EMBL/GenBank/DDBJ whole genome shotgun (WGS) entry which is preliminary data.</text>
</comment>
<dbReference type="SMART" id="SM00347">
    <property type="entry name" value="HTH_MARR"/>
    <property type="match status" value="1"/>
</dbReference>
<reference evidence="2 3" key="1">
    <citation type="submission" date="2024-09" db="EMBL/GenBank/DDBJ databases">
        <authorList>
            <person name="Sun Q."/>
            <person name="Mori K."/>
        </authorList>
    </citation>
    <scope>NUCLEOTIDE SEQUENCE [LARGE SCALE GENOMIC DNA]</scope>
    <source>
        <strain evidence="2 3">CCM 7468</strain>
    </source>
</reference>
<protein>
    <submittedName>
        <fullName evidence="2">MarR family winged helix-turn-helix transcriptional regulator</fullName>
    </submittedName>
</protein>
<dbReference type="Proteomes" id="UP001589789">
    <property type="component" value="Unassembled WGS sequence"/>
</dbReference>
<dbReference type="InterPro" id="IPR036390">
    <property type="entry name" value="WH_DNA-bd_sf"/>
</dbReference>
<evidence type="ECO:0000259" key="1">
    <source>
        <dbReference type="PROSITE" id="PS50995"/>
    </source>
</evidence>
<dbReference type="PROSITE" id="PS50995">
    <property type="entry name" value="HTH_MARR_2"/>
    <property type="match status" value="1"/>
</dbReference>
<sequence>MPDAPPSAAPVEESTEDWRRRNVGRLLNEAVRRFESRVLERLAEQGFHGVRLAHVGVTRNLDVAGTRPTELAYRASMTKQAMGELIGQCVDLGLVRREPDPADGRAKIVRFTDQGLHFLEHFRRAVVAAQGEMGENLGEERVRALLETLWDYVHPDGT</sequence>
<dbReference type="InterPro" id="IPR039422">
    <property type="entry name" value="MarR/SlyA-like"/>
</dbReference>
<proteinExistence type="predicted"/>
<dbReference type="InterPro" id="IPR000835">
    <property type="entry name" value="HTH_MarR-typ"/>
</dbReference>
<dbReference type="Gene3D" id="1.10.10.10">
    <property type="entry name" value="Winged helix-like DNA-binding domain superfamily/Winged helix DNA-binding domain"/>
    <property type="match status" value="1"/>
</dbReference>
<keyword evidence="3" id="KW-1185">Reference proteome</keyword>